<gene>
    <name evidence="2" type="ORF">HK100_005350</name>
</gene>
<dbReference type="AlphaFoldDB" id="A0AAD5SXG1"/>
<evidence type="ECO:0000313" key="2">
    <source>
        <dbReference type="EMBL" id="KAJ3097469.1"/>
    </source>
</evidence>
<evidence type="ECO:0000256" key="1">
    <source>
        <dbReference type="SAM" id="MobiDB-lite"/>
    </source>
</evidence>
<sequence length="267" mass="31046">MTAEFERAAQKAKHNQEKRFEKERRELIQVERRAANAIQSLVQKQKSLEKQLISFNLNAEPRTIGKTSFPTTMELNTKKPLEYAVPPRKVSANNNEVLSVRRVKKVGKKKQNDAPPLHTINDNENNGRVNIPHFSDPATSIFKRHSEEQCEIVYADGVVNQDDIDNQSTILKPLEFFEHTPPYQTEQQILEMFIRNIGFEDYVTSLFLSIPVSEEEADLPQDWKEQSTLFGMRPADAKKKHRLKGRIFKLVELYNNYFEKMESIINE</sequence>
<reference evidence="2" key="1">
    <citation type="submission" date="2020-05" db="EMBL/GenBank/DDBJ databases">
        <title>Phylogenomic resolution of chytrid fungi.</title>
        <authorList>
            <person name="Stajich J.E."/>
            <person name="Amses K."/>
            <person name="Simmons R."/>
            <person name="Seto K."/>
            <person name="Myers J."/>
            <person name="Bonds A."/>
            <person name="Quandt C.A."/>
            <person name="Barry K."/>
            <person name="Liu P."/>
            <person name="Grigoriev I."/>
            <person name="Longcore J.E."/>
            <person name="James T.Y."/>
        </authorList>
    </citation>
    <scope>NUCLEOTIDE SEQUENCE</scope>
    <source>
        <strain evidence="2">JEL0513</strain>
    </source>
</reference>
<comment type="caution">
    <text evidence="2">The sequence shown here is derived from an EMBL/GenBank/DDBJ whole genome shotgun (WGS) entry which is preliminary data.</text>
</comment>
<dbReference type="EMBL" id="JADGJH010002505">
    <property type="protein sequence ID" value="KAJ3097469.1"/>
    <property type="molecule type" value="Genomic_DNA"/>
</dbReference>
<name>A0AAD5SXG1_9FUNG</name>
<proteinExistence type="predicted"/>
<feature type="region of interest" description="Disordered" evidence="1">
    <location>
        <begin position="1"/>
        <end position="21"/>
    </location>
</feature>
<feature type="region of interest" description="Disordered" evidence="1">
    <location>
        <begin position="105"/>
        <end position="129"/>
    </location>
</feature>
<organism evidence="2 3">
    <name type="scientific">Physocladia obscura</name>
    <dbReference type="NCBI Taxonomy" id="109957"/>
    <lineage>
        <taxon>Eukaryota</taxon>
        <taxon>Fungi</taxon>
        <taxon>Fungi incertae sedis</taxon>
        <taxon>Chytridiomycota</taxon>
        <taxon>Chytridiomycota incertae sedis</taxon>
        <taxon>Chytridiomycetes</taxon>
        <taxon>Chytridiales</taxon>
        <taxon>Chytriomycetaceae</taxon>
        <taxon>Physocladia</taxon>
    </lineage>
</organism>
<protein>
    <submittedName>
        <fullName evidence="2">Uncharacterized protein</fullName>
    </submittedName>
</protein>
<keyword evidence="3" id="KW-1185">Reference proteome</keyword>
<accession>A0AAD5SXG1</accession>
<evidence type="ECO:0000313" key="3">
    <source>
        <dbReference type="Proteomes" id="UP001211907"/>
    </source>
</evidence>
<dbReference type="Proteomes" id="UP001211907">
    <property type="component" value="Unassembled WGS sequence"/>
</dbReference>